<gene>
    <name evidence="2" type="ORF">PPROV_000637700</name>
</gene>
<dbReference type="AlphaFoldDB" id="A0A830HLZ3"/>
<keyword evidence="1" id="KW-0472">Membrane</keyword>
<dbReference type="OrthoDB" id="9977624at2759"/>
<proteinExistence type="predicted"/>
<evidence type="ECO:0000256" key="1">
    <source>
        <dbReference type="SAM" id="Phobius"/>
    </source>
</evidence>
<comment type="caution">
    <text evidence="2">The sequence shown here is derived from an EMBL/GenBank/DDBJ whole genome shotgun (WGS) entry which is preliminary data.</text>
</comment>
<name>A0A830HLZ3_9CHLO</name>
<dbReference type="Proteomes" id="UP000660262">
    <property type="component" value="Unassembled WGS sequence"/>
</dbReference>
<reference evidence="2" key="1">
    <citation type="submission" date="2020-10" db="EMBL/GenBank/DDBJ databases">
        <title>Unveiling of a novel bifunctional photoreceptor, Dualchrome1, isolated from a cosmopolitan green alga.</title>
        <authorList>
            <person name="Suzuki S."/>
            <person name="Kawachi M."/>
        </authorList>
    </citation>
    <scope>NUCLEOTIDE SEQUENCE</scope>
    <source>
        <strain evidence="2">NIES 2893</strain>
    </source>
</reference>
<sequence>MACALIGGGFIFAPSSAVILVANIIVLVVAHNSNDMMMRTQEQPSSRRASSSSSSRMLLRVVLPIVASLLLNYKESLFYEAIQPFGGDGVMAHLNRESLEADKTIADWICFERIHIGAGAKGLRWYNEDFRVAGTEHMRAFRDRMLRMHDVKQSGVRQSGDILRLYSEATISVFDNKRYRWEKTMAQIEHAIRTLKDDGLDIEYVKWENISRRYALSSHLTPWKAQLATVSQTSIYVTEPGTGMMMAPFLSDGAVVVNLLSRVSSQIHVVPDDGSSLRVETPDPMEDNLLASFAKDCASAYAGVLISTTHDRRERRRR</sequence>
<organism evidence="2 3">
    <name type="scientific">Pycnococcus provasolii</name>
    <dbReference type="NCBI Taxonomy" id="41880"/>
    <lineage>
        <taxon>Eukaryota</taxon>
        <taxon>Viridiplantae</taxon>
        <taxon>Chlorophyta</taxon>
        <taxon>Pseudoscourfieldiophyceae</taxon>
        <taxon>Pseudoscourfieldiales</taxon>
        <taxon>Pycnococcaceae</taxon>
        <taxon>Pycnococcus</taxon>
    </lineage>
</organism>
<evidence type="ECO:0000313" key="3">
    <source>
        <dbReference type="Proteomes" id="UP000660262"/>
    </source>
</evidence>
<dbReference type="EMBL" id="BNJQ01000017">
    <property type="protein sequence ID" value="GHP07635.1"/>
    <property type="molecule type" value="Genomic_DNA"/>
</dbReference>
<keyword evidence="3" id="KW-1185">Reference proteome</keyword>
<keyword evidence="1" id="KW-0812">Transmembrane</keyword>
<protein>
    <submittedName>
        <fullName evidence="2">Uncharacterized protein</fullName>
    </submittedName>
</protein>
<feature type="transmembrane region" description="Helical" evidence="1">
    <location>
        <begin position="6"/>
        <end position="30"/>
    </location>
</feature>
<keyword evidence="1" id="KW-1133">Transmembrane helix</keyword>
<accession>A0A830HLZ3</accession>
<evidence type="ECO:0000313" key="2">
    <source>
        <dbReference type="EMBL" id="GHP07635.1"/>
    </source>
</evidence>